<protein>
    <submittedName>
        <fullName evidence="1">ABC transporter ATP-binding component</fullName>
    </submittedName>
</protein>
<dbReference type="GO" id="GO:0005524">
    <property type="term" value="F:ATP binding"/>
    <property type="evidence" value="ECO:0007669"/>
    <property type="project" value="UniProtKB-KW"/>
</dbReference>
<keyword evidence="1" id="KW-0067">ATP-binding</keyword>
<dbReference type="InterPro" id="IPR027417">
    <property type="entry name" value="P-loop_NTPase"/>
</dbReference>
<dbReference type="AlphaFoldDB" id="Q3LBI9"/>
<dbReference type="Gene3D" id="3.40.50.300">
    <property type="entry name" value="P-loop containing nucleotide triphosphate hydrolases"/>
    <property type="match status" value="1"/>
</dbReference>
<proteinExistence type="predicted"/>
<sequence>MMLTINKLKTITPSQQEGFSNLSFVFPNQGLFVIEGNQQDQKHLFNFLTYQKKPPVGEILIGNKNTKSFTHEDIAFCYNWVLGIFSSQDFFLIDTLTVKDNILIYLEIQNKTFNTKLTKTILQNVDLLDEIELDSLVNELTDQQKEKLMLAILMLKDCHIIVAFEPQPAFLTYFQQLAQTKLV</sequence>
<dbReference type="EMBL" id="AJ970699">
    <property type="protein sequence ID" value="CAJ17962.1"/>
    <property type="molecule type" value="Genomic_DNA"/>
</dbReference>
<keyword evidence="1" id="KW-0547">Nucleotide-binding</keyword>
<dbReference type="SUPFAM" id="SSF52540">
    <property type="entry name" value="P-loop containing nucleoside triphosphate hydrolases"/>
    <property type="match status" value="1"/>
</dbReference>
<accession>Q3LBI9</accession>
<organism evidence="1">
    <name type="scientific">Candidatus Phytoplasma solani</name>
    <dbReference type="NCBI Taxonomy" id="69896"/>
    <lineage>
        <taxon>Bacteria</taxon>
        <taxon>Bacillati</taxon>
        <taxon>Mycoplasmatota</taxon>
        <taxon>Mollicutes</taxon>
        <taxon>Acholeplasmatales</taxon>
        <taxon>Acholeplasmataceae</taxon>
        <taxon>Candidatus Phytoplasma</taxon>
        <taxon>16SrXII (Stolbur group)</taxon>
    </lineage>
</organism>
<reference evidence="1" key="1">
    <citation type="journal article" date="2006" name="Appl. Environ. Microbiol.">
        <title>Stolbur phytoplasma genome survey achieved using a suppression subtractive hybridization approach with high specificity.</title>
        <authorList>
            <person name="Cimerman A."/>
            <person name="Arnaud G."/>
            <person name="Foissac X."/>
        </authorList>
    </citation>
    <scope>NUCLEOTIDE SEQUENCE</scope>
</reference>
<feature type="non-terminal residue" evidence="1">
    <location>
        <position position="183"/>
    </location>
</feature>
<evidence type="ECO:0000313" key="1">
    <source>
        <dbReference type="EMBL" id="CAJ17962.1"/>
    </source>
</evidence>
<name>Q3LBI9_9MOLU</name>